<dbReference type="GeneID" id="59339139"/>
<evidence type="ECO:0000256" key="2">
    <source>
        <dbReference type="ARBA" id="ARBA00022801"/>
    </source>
</evidence>
<evidence type="ECO:0000256" key="4">
    <source>
        <dbReference type="ARBA" id="ARBA00023098"/>
    </source>
</evidence>
<evidence type="ECO:0000256" key="3">
    <source>
        <dbReference type="ARBA" id="ARBA00022963"/>
    </source>
</evidence>
<dbReference type="GO" id="GO:0003847">
    <property type="term" value="F:1-alkyl-2-acetylglycerophosphocholine esterase activity"/>
    <property type="evidence" value="ECO:0007669"/>
    <property type="project" value="UniProtKB-EC"/>
</dbReference>
<dbReference type="EMBL" id="JACCJB010000009">
    <property type="protein sequence ID" value="KAF6224175.1"/>
    <property type="molecule type" value="Genomic_DNA"/>
</dbReference>
<dbReference type="PANTHER" id="PTHR10272">
    <property type="entry name" value="PLATELET-ACTIVATING FACTOR ACETYLHYDROLASE"/>
    <property type="match status" value="1"/>
</dbReference>
<proteinExistence type="predicted"/>
<dbReference type="InterPro" id="IPR029058">
    <property type="entry name" value="AB_hydrolase_fold"/>
</dbReference>
<accession>A0A8H6CIE7</accession>
<reference evidence="5 6" key="1">
    <citation type="journal article" date="2020" name="Genomics">
        <title>Complete, high-quality genomes from long-read metagenomic sequencing of two wolf lichen thalli reveals enigmatic genome architecture.</title>
        <authorList>
            <person name="McKenzie S.K."/>
            <person name="Walston R.F."/>
            <person name="Allen J.L."/>
        </authorList>
    </citation>
    <scope>NUCLEOTIDE SEQUENCE [LARGE SCALE GENOMIC DNA]</scope>
    <source>
        <strain evidence="5">WasteWater1</strain>
    </source>
</reference>
<organism evidence="5 6">
    <name type="scientific">Letharia lupina</name>
    <dbReference type="NCBI Taxonomy" id="560253"/>
    <lineage>
        <taxon>Eukaryota</taxon>
        <taxon>Fungi</taxon>
        <taxon>Dikarya</taxon>
        <taxon>Ascomycota</taxon>
        <taxon>Pezizomycotina</taxon>
        <taxon>Lecanoromycetes</taxon>
        <taxon>OSLEUM clade</taxon>
        <taxon>Lecanoromycetidae</taxon>
        <taxon>Lecanorales</taxon>
        <taxon>Lecanorineae</taxon>
        <taxon>Parmeliaceae</taxon>
        <taxon>Letharia</taxon>
    </lineage>
</organism>
<keyword evidence="4" id="KW-0443">Lipid metabolism</keyword>
<gene>
    <name evidence="5" type="ORF">HO133_010749</name>
</gene>
<dbReference type="RefSeq" id="XP_037153235.1">
    <property type="nucleotide sequence ID" value="XM_037301601.1"/>
</dbReference>
<sequence>MHTGYHALIGAAADIPTNPPKPIISFSPVVLPAPGRPVDLQLRVTVPSTGDALPIILLSHGQGRSNSLSSLEGYAPLYEFWAAHGFAVLQPTHLSSAFLGLEAPEGQELFWQERAADMVRILDHLNSVEAAVPGLRGRLDKRRVAVAGHSAGGWTAAMLLGASNTDPRDGSTWYEPETRIKAGVVLAGIGNGGADISDFGKKLVPFYGANFSNMATPALVVYGDEDVSPHLTIRGADWHADPYALAPGPKDLLTLKGAKHILGGISGWDASETLDQSPERLAVVQRMTWAYLRSQLYEGDGAWAEACKALEGLEGQGKVESKK</sequence>
<keyword evidence="6" id="KW-1185">Reference proteome</keyword>
<protein>
    <recommendedName>
        <fullName evidence="1">1-alkyl-2-acetylglycerophosphocholine esterase</fullName>
        <ecNumber evidence="1">3.1.1.47</ecNumber>
    </recommendedName>
</protein>
<dbReference type="SUPFAM" id="SSF53474">
    <property type="entry name" value="alpha/beta-Hydrolases"/>
    <property type="match status" value="1"/>
</dbReference>
<comment type="caution">
    <text evidence="5">The sequence shown here is derived from an EMBL/GenBank/DDBJ whole genome shotgun (WGS) entry which is preliminary data.</text>
</comment>
<name>A0A8H6CIE7_9LECA</name>
<dbReference type="EC" id="3.1.1.47" evidence="1"/>
<dbReference type="PANTHER" id="PTHR10272:SF0">
    <property type="entry name" value="PLATELET-ACTIVATING FACTOR ACETYLHYDROLASE"/>
    <property type="match status" value="1"/>
</dbReference>
<dbReference type="GO" id="GO:0016042">
    <property type="term" value="P:lipid catabolic process"/>
    <property type="evidence" value="ECO:0007669"/>
    <property type="project" value="UniProtKB-KW"/>
</dbReference>
<evidence type="ECO:0000256" key="1">
    <source>
        <dbReference type="ARBA" id="ARBA00013201"/>
    </source>
</evidence>
<dbReference type="Proteomes" id="UP000593566">
    <property type="component" value="Unassembled WGS sequence"/>
</dbReference>
<evidence type="ECO:0000313" key="5">
    <source>
        <dbReference type="EMBL" id="KAF6224175.1"/>
    </source>
</evidence>
<keyword evidence="3" id="KW-0442">Lipid degradation</keyword>
<dbReference type="Gene3D" id="3.40.50.1820">
    <property type="entry name" value="alpha/beta hydrolase"/>
    <property type="match status" value="1"/>
</dbReference>
<dbReference type="AlphaFoldDB" id="A0A8H6CIE7"/>
<evidence type="ECO:0000313" key="6">
    <source>
        <dbReference type="Proteomes" id="UP000593566"/>
    </source>
</evidence>
<keyword evidence="2" id="KW-0378">Hydrolase</keyword>